<proteinExistence type="predicted"/>
<comment type="caution">
    <text evidence="1">The sequence shown here is derived from an EMBL/GenBank/DDBJ whole genome shotgun (WGS) entry which is preliminary data.</text>
</comment>
<evidence type="ECO:0000313" key="1">
    <source>
        <dbReference type="EMBL" id="KLO47780.1"/>
    </source>
</evidence>
<dbReference type="Proteomes" id="UP000036499">
    <property type="component" value="Unassembled WGS sequence"/>
</dbReference>
<accession>A0ABR5FMP6</accession>
<protein>
    <submittedName>
        <fullName evidence="1">Uncharacterized protein</fullName>
    </submittedName>
</protein>
<organism evidence="1 2">
    <name type="scientific">Mycolicibacterium senegalense</name>
    <dbReference type="NCBI Taxonomy" id="1796"/>
    <lineage>
        <taxon>Bacteria</taxon>
        <taxon>Bacillati</taxon>
        <taxon>Actinomycetota</taxon>
        <taxon>Actinomycetes</taxon>
        <taxon>Mycobacteriales</taxon>
        <taxon>Mycobacteriaceae</taxon>
        <taxon>Mycolicibacterium</taxon>
    </lineage>
</organism>
<dbReference type="RefSeq" id="WP_047036735.1">
    <property type="nucleotide sequence ID" value="NZ_LDCO01000003.1"/>
</dbReference>
<name>A0ABR5FMP6_9MYCO</name>
<sequence>MSLTREQLHDRIDDLHPDEFDLIITRDGDGFAVAESRGCRSYVSDIGSSYEVPDTADEHGRHAFTAGPWTAYQYHSSYTAPNRGNYAREIEDLVNGDAAKVVVGVTAVFEDESDAGTWVFGIRTEN</sequence>
<evidence type="ECO:0000313" key="2">
    <source>
        <dbReference type="Proteomes" id="UP000036499"/>
    </source>
</evidence>
<keyword evidence="2" id="KW-1185">Reference proteome</keyword>
<reference evidence="1 2" key="1">
    <citation type="submission" date="2015-05" db="EMBL/GenBank/DDBJ databases">
        <title>Genome sequence of Mycobacterium senegalense.</title>
        <authorList>
            <person name="Greninger A.L."/>
            <person name="Miller S."/>
        </authorList>
    </citation>
    <scope>NUCLEOTIDE SEQUENCE [LARGE SCALE GENOMIC DNA]</scope>
    <source>
        <strain evidence="1 2">CK2</strain>
    </source>
</reference>
<dbReference type="EMBL" id="LDPU01000003">
    <property type="protein sequence ID" value="KLO47780.1"/>
    <property type="molecule type" value="Genomic_DNA"/>
</dbReference>
<gene>
    <name evidence="1" type="ORF">ABW05_32015</name>
</gene>